<evidence type="ECO:0000313" key="1">
    <source>
        <dbReference type="EMBL" id="AUH00723.1"/>
    </source>
</evidence>
<protein>
    <recommendedName>
        <fullName evidence="5">Virulence factor</fullName>
    </recommendedName>
</protein>
<dbReference type="AlphaFoldDB" id="A0A2I5T820"/>
<keyword evidence="3" id="KW-1185">Reference proteome</keyword>
<evidence type="ECO:0000313" key="4">
    <source>
        <dbReference type="Proteomes" id="UP000233778"/>
    </source>
</evidence>
<accession>A0A2I5T820</accession>
<dbReference type="KEGG" id="serq:CWC46_13475"/>
<dbReference type="KEGG" id="sera:Ser39006_013480"/>
<dbReference type="STRING" id="104623.Ser39006_02782"/>
<dbReference type="InterPro" id="IPR047774">
    <property type="entry name" value="SrfA-like"/>
</dbReference>
<reference evidence="2" key="2">
    <citation type="submission" date="2013-09" db="EMBL/GenBank/DDBJ databases">
        <authorList>
            <person name="Wang G."/>
            <person name="Yang Y."/>
            <person name="Su Y."/>
        </authorList>
    </citation>
    <scope>NUCLEOTIDE SEQUENCE</scope>
    <source>
        <strain evidence="2">ATCC 39006</strain>
    </source>
</reference>
<dbReference type="OrthoDB" id="5448848at2"/>
<sequence length="447" mass="48973">MTKIFLRSGNLDDFLALGENGQPVYTSALQLRETLRLRKQQHIANCLAIPQPNENGERINWYSPIDGNVTSWVAASDEQRETALQQLEQYQKIVAEISLRAQSSDKPAQKLFGVLLAKAIQFPGPNHVYLVDDKPVLTFWGFVNLGKKSRLDALACLRPVELPEIPEVIIEEKITPEPTPIPAVSSVDNKPTVTPIVPEPLTPPPAPLPGEPTPPTVTLATSTPWLRFWWLAPGAALLVTLVMQIRGCVSETPENKALVVATIKPEKRVLGTSEITVTKPQETLQALPVISVPVDQAILYIPPTPVKKAPETPATIDKTKDLLMMSATDVKIGSVSFLSGKWSATVNVKNPLTGTPPVLKYQIKNGKGKVRFTYNEGITCQADVSAGLHRSGNLVINSRYKAHCSDGSRYRIPEIICARQALTDVAECNAHYDADTILPVTIKRESK</sequence>
<name>A0A2I5T820_SERS3</name>
<reference evidence="2" key="4">
    <citation type="submission" date="2017-11" db="EMBL/GenBank/DDBJ databases">
        <title>Complete genome sequence of Serratia sp. ATCC 39006.</title>
        <authorList>
            <person name="Hampton H.G."/>
            <person name="Jackson S.A."/>
            <person name="Jauregui R."/>
            <person name="Poulter G.T.M."/>
            <person name="Salmond G.P.C."/>
            <person name="Fineran P.C."/>
        </authorList>
    </citation>
    <scope>NUCLEOTIDE SEQUENCE</scope>
    <source>
        <strain evidence="2">ATCC 39006</strain>
    </source>
</reference>
<gene>
    <name evidence="1" type="ORF">CWC46_13475</name>
    <name evidence="2" type="ORF">Ser39006_013480</name>
</gene>
<reference evidence="2 3" key="1">
    <citation type="journal article" date="2013" name="Genome Announc.">
        <title>Draft genome sequence of Serratia sp. strain ATCC 39006, a model bacterium for analysis of the biosynthesis and regulation of prodigiosin, a carbapenem, and gas vesicles.</title>
        <authorList>
            <person name="Fineran P.C."/>
            <person name="Iglesias Cans M.C."/>
            <person name="Ramsay J.P."/>
            <person name="Wilf N.M."/>
            <person name="Cossyleon D."/>
            <person name="McNeil M.B."/>
            <person name="Williamson N.R."/>
            <person name="Monson R.E."/>
            <person name="Becher S.A."/>
            <person name="Stanton J.A."/>
            <person name="Brugger K."/>
            <person name="Brown S.D."/>
            <person name="Salmond G.P."/>
        </authorList>
    </citation>
    <scope>NUCLEOTIDE SEQUENCE [LARGE SCALE GENOMIC DNA]</scope>
    <source>
        <strain evidence="2">ATCC 39006</strain>
        <strain evidence="3">ATCC 39006 / SC 11482</strain>
    </source>
</reference>
<organism evidence="2 3">
    <name type="scientific">Serratia sp. (strain ATCC 39006)</name>
    <name type="common">Prodigiosinella confusarubida</name>
    <dbReference type="NCBI Taxonomy" id="104623"/>
    <lineage>
        <taxon>Bacteria</taxon>
        <taxon>Pseudomonadati</taxon>
        <taxon>Pseudomonadota</taxon>
        <taxon>Gammaproteobacteria</taxon>
        <taxon>Enterobacterales</taxon>
        <taxon>Pectobacteriaceae</taxon>
        <taxon>Prodigiosinella</taxon>
    </lineage>
</organism>
<evidence type="ECO:0000313" key="2">
    <source>
        <dbReference type="EMBL" id="AUH05044.1"/>
    </source>
</evidence>
<proteinExistence type="predicted"/>
<dbReference type="Proteomes" id="UP000017700">
    <property type="component" value="Chromosome"/>
</dbReference>
<evidence type="ECO:0008006" key="5">
    <source>
        <dbReference type="Google" id="ProtNLM"/>
    </source>
</evidence>
<dbReference type="Proteomes" id="UP000233778">
    <property type="component" value="Chromosome"/>
</dbReference>
<evidence type="ECO:0000313" key="3">
    <source>
        <dbReference type="Proteomes" id="UP000017700"/>
    </source>
</evidence>
<dbReference type="NCBIfam" id="NF040486">
    <property type="entry name" value="SrfA_fam"/>
    <property type="match status" value="1"/>
</dbReference>
<reference evidence="1 4" key="3">
    <citation type="submission" date="2017-11" db="EMBL/GenBank/DDBJ databases">
        <title>Complete genome sequence of Serratia sp. ATCC 39006 LacA.</title>
        <authorList>
            <person name="Hampton H.G."/>
            <person name="Jackson S.A."/>
            <person name="Jauregui R."/>
            <person name="Poulter G.T.M."/>
            <person name="Salmond G.P.C."/>
            <person name="Fineran P.C."/>
        </authorList>
    </citation>
    <scope>NUCLEOTIDE SEQUENCE [LARGE SCALE GENOMIC DNA]</scope>
    <source>
        <strain evidence="1 4">ATCC 39006</strain>
    </source>
</reference>
<dbReference type="EMBL" id="CP025085">
    <property type="protein sequence ID" value="AUH00723.1"/>
    <property type="molecule type" value="Genomic_DNA"/>
</dbReference>
<dbReference type="EMBL" id="CP025084">
    <property type="protein sequence ID" value="AUH05044.1"/>
    <property type="molecule type" value="Genomic_DNA"/>
</dbReference>
<dbReference type="RefSeq" id="WP_021016045.1">
    <property type="nucleotide sequence ID" value="NZ_CP025084.1"/>
</dbReference>